<dbReference type="Gene3D" id="3.30.460.40">
    <property type="match status" value="1"/>
</dbReference>
<sequence>MVNSKKAFELFLKVSKILNKNKITPCLYGSLLCYKIAGFPKSVGDIDFIIPKQFLQKRFNFFKDLIEKFGYKQDPNHIHEFAKDKKTLSFESFENIEKISKRKIKKKKFEARNNYYYLISVRDLLQIYKMGLKRKWRKIKYLKKDSEKIAVLEKHLEHDKI</sequence>
<reference evidence="1 2" key="1">
    <citation type="journal article" date="2016" name="Nat. Commun.">
        <title>Thousands of microbial genomes shed light on interconnected biogeochemical processes in an aquifer system.</title>
        <authorList>
            <person name="Anantharaman K."/>
            <person name="Brown C.T."/>
            <person name="Hug L.A."/>
            <person name="Sharon I."/>
            <person name="Castelle C.J."/>
            <person name="Probst A.J."/>
            <person name="Thomas B.C."/>
            <person name="Singh A."/>
            <person name="Wilkins M.J."/>
            <person name="Karaoz U."/>
            <person name="Brodie E.L."/>
            <person name="Williams K.H."/>
            <person name="Hubbard S.S."/>
            <person name="Banfield J.F."/>
        </authorList>
    </citation>
    <scope>NUCLEOTIDE SEQUENCE [LARGE SCALE GENOMIC DNA]</scope>
</reference>
<gene>
    <name evidence="1" type="ORF">A2570_03630</name>
</gene>
<proteinExistence type="predicted"/>
<dbReference type="EMBL" id="MHHY01000009">
    <property type="protein sequence ID" value="OGY40340.1"/>
    <property type="molecule type" value="Genomic_DNA"/>
</dbReference>
<dbReference type="AlphaFoldDB" id="A0A1G1XL54"/>
<name>A0A1G1XL54_9BACT</name>
<evidence type="ECO:0000313" key="2">
    <source>
        <dbReference type="Proteomes" id="UP000178570"/>
    </source>
</evidence>
<organism evidence="1 2">
    <name type="scientific">Candidatus Brennerbacteria bacterium RIFOXYD1_FULL_41_16</name>
    <dbReference type="NCBI Taxonomy" id="1797529"/>
    <lineage>
        <taxon>Bacteria</taxon>
        <taxon>Candidatus Brenneribacteriota</taxon>
    </lineage>
</organism>
<comment type="caution">
    <text evidence="1">The sequence shown here is derived from an EMBL/GenBank/DDBJ whole genome shotgun (WGS) entry which is preliminary data.</text>
</comment>
<accession>A0A1G1XL54</accession>
<evidence type="ECO:0000313" key="1">
    <source>
        <dbReference type="EMBL" id="OGY40340.1"/>
    </source>
</evidence>
<dbReference type="Proteomes" id="UP000178570">
    <property type="component" value="Unassembled WGS sequence"/>
</dbReference>
<evidence type="ECO:0008006" key="3">
    <source>
        <dbReference type="Google" id="ProtNLM"/>
    </source>
</evidence>
<protein>
    <recommendedName>
        <fullName evidence="3">Nucleotidyltransferase family protein</fullName>
    </recommendedName>
</protein>
<dbReference type="STRING" id="1797529.A2570_03630"/>
<dbReference type="SUPFAM" id="SSF81301">
    <property type="entry name" value="Nucleotidyltransferase"/>
    <property type="match status" value="1"/>
</dbReference>
<dbReference type="InterPro" id="IPR043519">
    <property type="entry name" value="NT_sf"/>
</dbReference>